<feature type="binding site" evidence="9">
    <location>
        <position position="377"/>
    </location>
    <ligand>
        <name>Zn(2+)</name>
        <dbReference type="ChEBI" id="CHEBI:29105"/>
        <label>2</label>
        <note>catalytic</note>
    </ligand>
</feature>
<sequence>MKRSCVLLALLLSPFALAQPRSTPPTVAEAKAFLERAEADLLTLGNEAARAGWVQATYITDDTEALAAKANERLLTKTNEIVIAARRFNGMKLPPDMARKFMLLRLNGSPTDPKLVAELTQVSTALDGMYGKGKYCPPGKSGEDCLGIDQIDVLMAKSRDPKELQDLWEGWHRISPPMREKYARLVELSNQGAKEFGFKDTGDLWRSNYDMTPAQFSAELERTWAQLEPLYKELHAYVRFKLIEKYGAAAERPDGMIPAYLLGNMWAQEWGNIYDVVAPAPTGNYKMYNLEAALNQQIGQVTPLEAGKKMARYGEGFFTSLGFEPLPATFWERSQFIKPRDRDVVCHASAWDVDNDQDLRIKMCIKVNADDFTTVHHEEGHNFYQRAYRKQPYIFRGGANDGFHEAIGDSIALSITPDYLKKLKLIDEVPPVEADIPLQLRTALDKIAFLPFGLLIDKWRWQVFSGETKSADYNKAWWALREKYQGIAPPTPRPETDFDPGAKYHIPGNVPYARYFLARIYQFQFYKAMCDASGYKGPLNRCSFYGSKDAGAKLEAMLEAGQSKPWQETLKAMTGEDHLDAGPMLEYFDPLYKWLKEQNAANKVKTGWTPAP</sequence>
<evidence type="ECO:0000256" key="9">
    <source>
        <dbReference type="PIRSR" id="PIRSR601548-8"/>
    </source>
</evidence>
<comment type="caution">
    <text evidence="11">The sequence shown here is derived from an EMBL/GenBank/DDBJ whole genome shotgun (WGS) entry which is preliminary data.</text>
</comment>
<evidence type="ECO:0000256" key="5">
    <source>
        <dbReference type="PIRSR" id="PIRSR601548-2"/>
    </source>
</evidence>
<feature type="binding site" evidence="6">
    <location>
        <position position="381"/>
    </location>
    <ligand>
        <name>Zn(2+)</name>
        <dbReference type="ChEBI" id="CHEBI:29105"/>
        <label>1</label>
        <note>catalytic</note>
    </ligand>
</feature>
<dbReference type="GO" id="GO:0008241">
    <property type="term" value="F:peptidyl-dipeptidase activity"/>
    <property type="evidence" value="ECO:0007669"/>
    <property type="project" value="InterPro"/>
</dbReference>
<keyword evidence="1 10" id="KW-0732">Signal</keyword>
<dbReference type="OrthoDB" id="9762795at2"/>
<evidence type="ECO:0000256" key="6">
    <source>
        <dbReference type="PIRSR" id="PIRSR601548-3"/>
    </source>
</evidence>
<dbReference type="PANTHER" id="PTHR10514:SF27">
    <property type="entry name" value="ANGIOTENSIN-CONVERTING ENZYME"/>
    <property type="match status" value="1"/>
</dbReference>
<dbReference type="GO" id="GO:0008237">
    <property type="term" value="F:metallopeptidase activity"/>
    <property type="evidence" value="ECO:0007669"/>
    <property type="project" value="InterPro"/>
</dbReference>
<evidence type="ECO:0000256" key="3">
    <source>
        <dbReference type="ARBA" id="ARBA00023180"/>
    </source>
</evidence>
<feature type="binding site" evidence="9">
    <location>
        <position position="405"/>
    </location>
    <ligand>
        <name>Zn(2+)</name>
        <dbReference type="ChEBI" id="CHEBI:29105"/>
        <label>2</label>
        <note>catalytic</note>
    </ligand>
</feature>
<dbReference type="SUPFAM" id="SSF55486">
    <property type="entry name" value="Metalloproteases ('zincins'), catalytic domain"/>
    <property type="match status" value="1"/>
</dbReference>
<feature type="binding site" evidence="6">
    <location>
        <position position="377"/>
    </location>
    <ligand>
        <name>Zn(2+)</name>
        <dbReference type="ChEBI" id="CHEBI:29105"/>
        <label>1</label>
        <note>catalytic</note>
    </ligand>
</feature>
<feature type="binding site" evidence="6">
    <location>
        <position position="405"/>
    </location>
    <ligand>
        <name>Zn(2+)</name>
        <dbReference type="ChEBI" id="CHEBI:29105"/>
        <label>1</label>
        <note>catalytic</note>
    </ligand>
</feature>
<feature type="active site" description="Proton acceptor 2" evidence="8">
    <location>
        <position position="378"/>
    </location>
</feature>
<evidence type="ECO:0000256" key="1">
    <source>
        <dbReference type="ARBA" id="ARBA00022729"/>
    </source>
</evidence>
<dbReference type="FunFam" id="1.10.1370.30:FF:000005">
    <property type="entry name" value="Angiotensin-converting enzyme"/>
    <property type="match status" value="1"/>
</dbReference>
<dbReference type="CDD" id="cd06461">
    <property type="entry name" value="M2_ACE"/>
    <property type="match status" value="1"/>
</dbReference>
<keyword evidence="3" id="KW-0325">Glycoprotein</keyword>
<organism evidence="11 12">
    <name type="scientific">Edaphobacter modestus</name>
    <dbReference type="NCBI Taxonomy" id="388466"/>
    <lineage>
        <taxon>Bacteria</taxon>
        <taxon>Pseudomonadati</taxon>
        <taxon>Acidobacteriota</taxon>
        <taxon>Terriglobia</taxon>
        <taxon>Terriglobales</taxon>
        <taxon>Acidobacteriaceae</taxon>
        <taxon>Edaphobacter</taxon>
    </lineage>
</organism>
<evidence type="ECO:0000256" key="7">
    <source>
        <dbReference type="PIRSR" id="PIRSR601548-4"/>
    </source>
</evidence>
<dbReference type="AlphaFoldDB" id="A0A4Q7YXW0"/>
<feature type="binding site" evidence="5">
    <location>
        <position position="514"/>
    </location>
    <ligand>
        <name>chloride</name>
        <dbReference type="ChEBI" id="CHEBI:17996"/>
        <label>1</label>
    </ligand>
</feature>
<dbReference type="Proteomes" id="UP000292958">
    <property type="component" value="Unassembled WGS sequence"/>
</dbReference>
<feature type="disulfide bond" evidence="7">
    <location>
        <begin position="136"/>
        <end position="145"/>
    </location>
</feature>
<reference evidence="11 12" key="1">
    <citation type="submission" date="2019-02" db="EMBL/GenBank/DDBJ databases">
        <title>Genomic Encyclopedia of Archaeal and Bacterial Type Strains, Phase II (KMG-II): from individual species to whole genera.</title>
        <authorList>
            <person name="Goeker M."/>
        </authorList>
    </citation>
    <scope>NUCLEOTIDE SEQUENCE [LARGE SCALE GENOMIC DNA]</scope>
    <source>
        <strain evidence="11 12">DSM 18101</strain>
    </source>
</reference>
<feature type="chain" id="PRO_5021024628" evidence="10">
    <location>
        <begin position="19"/>
        <end position="612"/>
    </location>
</feature>
<feature type="active site" description="Proton acceptor 1" evidence="4">
    <location>
        <position position="378"/>
    </location>
</feature>
<keyword evidence="6" id="KW-0862">Zinc</keyword>
<evidence type="ECO:0000256" key="2">
    <source>
        <dbReference type="ARBA" id="ARBA00023157"/>
    </source>
</evidence>
<dbReference type="GO" id="GO:0016020">
    <property type="term" value="C:membrane"/>
    <property type="evidence" value="ECO:0007669"/>
    <property type="project" value="InterPro"/>
</dbReference>
<feature type="signal peptide" evidence="10">
    <location>
        <begin position="1"/>
        <end position="18"/>
    </location>
</feature>
<dbReference type="GO" id="GO:0006508">
    <property type="term" value="P:proteolysis"/>
    <property type="evidence" value="ECO:0007669"/>
    <property type="project" value="InterPro"/>
</dbReference>
<accession>A0A4Q7YXW0</accession>
<evidence type="ECO:0000313" key="12">
    <source>
        <dbReference type="Proteomes" id="UP000292958"/>
    </source>
</evidence>
<keyword evidence="6" id="KW-0479">Metal-binding</keyword>
<gene>
    <name evidence="11" type="ORF">BDD14_3497</name>
</gene>
<dbReference type="RefSeq" id="WP_130419779.1">
    <property type="nucleotide sequence ID" value="NZ_SHKW01000001.1"/>
</dbReference>
<feature type="active site" description="Proton donor 2" evidence="8">
    <location>
        <position position="505"/>
    </location>
</feature>
<name>A0A4Q7YXW0_9BACT</name>
<evidence type="ECO:0000256" key="10">
    <source>
        <dbReference type="SAM" id="SignalP"/>
    </source>
</evidence>
<dbReference type="PROSITE" id="PS52011">
    <property type="entry name" value="PEPTIDASE_M2"/>
    <property type="match status" value="1"/>
</dbReference>
<keyword evidence="2 7" id="KW-1015">Disulfide bond</keyword>
<feature type="active site" description="Proton donor 1" evidence="4">
    <location>
        <position position="505"/>
    </location>
</feature>
<protein>
    <submittedName>
        <fullName evidence="11">Peptidyl-dipeptidase A</fullName>
    </submittedName>
</protein>
<feature type="binding site" evidence="5">
    <location>
        <position position="209"/>
    </location>
    <ligand>
        <name>chloride</name>
        <dbReference type="ChEBI" id="CHEBI:17996"/>
        <label>1</label>
    </ligand>
</feature>
<evidence type="ECO:0000313" key="11">
    <source>
        <dbReference type="EMBL" id="RZU41955.1"/>
    </source>
</evidence>
<dbReference type="EMBL" id="SHKW01000001">
    <property type="protein sequence ID" value="RZU41955.1"/>
    <property type="molecule type" value="Genomic_DNA"/>
</dbReference>
<dbReference type="InterPro" id="IPR001548">
    <property type="entry name" value="Peptidase_M2"/>
</dbReference>
<dbReference type="Pfam" id="PF01401">
    <property type="entry name" value="Peptidase_M2"/>
    <property type="match status" value="1"/>
</dbReference>
<feature type="binding site" evidence="9">
    <location>
        <position position="381"/>
    </location>
    <ligand>
        <name>Zn(2+)</name>
        <dbReference type="ChEBI" id="CHEBI:29105"/>
        <label>2</label>
        <note>catalytic</note>
    </ligand>
</feature>
<feature type="disulfide bond" evidence="7">
    <location>
        <begin position="346"/>
        <end position="364"/>
    </location>
</feature>
<feature type="disulfide bond" evidence="7">
    <location>
        <begin position="530"/>
        <end position="542"/>
    </location>
</feature>
<evidence type="ECO:0000256" key="4">
    <source>
        <dbReference type="PIRSR" id="PIRSR601548-1"/>
    </source>
</evidence>
<evidence type="ECO:0000256" key="8">
    <source>
        <dbReference type="PIRSR" id="PIRSR601548-6"/>
    </source>
</evidence>
<dbReference type="Gene3D" id="1.10.1370.30">
    <property type="match status" value="2"/>
</dbReference>
<proteinExistence type="predicted"/>
<dbReference type="PRINTS" id="PR00791">
    <property type="entry name" value="PEPDIPTASEA"/>
</dbReference>
<dbReference type="PANTHER" id="PTHR10514">
    <property type="entry name" value="ANGIOTENSIN-CONVERTING ENZYME"/>
    <property type="match status" value="1"/>
</dbReference>
<keyword evidence="12" id="KW-1185">Reference proteome</keyword>